<organism evidence="2">
    <name type="scientific">hydrothermal vent metagenome</name>
    <dbReference type="NCBI Taxonomy" id="652676"/>
    <lineage>
        <taxon>unclassified sequences</taxon>
        <taxon>metagenomes</taxon>
        <taxon>ecological metagenomes</taxon>
    </lineage>
</organism>
<evidence type="ECO:0008006" key="3">
    <source>
        <dbReference type="Google" id="ProtNLM"/>
    </source>
</evidence>
<keyword evidence="1" id="KW-0472">Membrane</keyword>
<sequence length="47" mass="5247">MLTRRRFLKNSAAITGGVSMVGLAVLPFLNIAVAKIHYSKYPWQNGR</sequence>
<name>A0A160VEY8_9ZZZZ</name>
<evidence type="ECO:0000256" key="1">
    <source>
        <dbReference type="SAM" id="Phobius"/>
    </source>
</evidence>
<dbReference type="InterPro" id="IPR019546">
    <property type="entry name" value="TAT_signal_bac_arc"/>
</dbReference>
<evidence type="ECO:0000313" key="2">
    <source>
        <dbReference type="EMBL" id="CUV08399.1"/>
    </source>
</evidence>
<reference evidence="2" key="1">
    <citation type="submission" date="2015-10" db="EMBL/GenBank/DDBJ databases">
        <authorList>
            <person name="Gilbert D.G."/>
        </authorList>
    </citation>
    <scope>NUCLEOTIDE SEQUENCE</scope>
</reference>
<proteinExistence type="predicted"/>
<dbReference type="InterPro" id="IPR006311">
    <property type="entry name" value="TAT_signal"/>
</dbReference>
<accession>A0A160VEY8</accession>
<protein>
    <recommendedName>
        <fullName evidence="3">Twin-arginine translocation signal domain-containing protein</fullName>
    </recommendedName>
</protein>
<dbReference type="PROSITE" id="PS51318">
    <property type="entry name" value="TAT"/>
    <property type="match status" value="1"/>
</dbReference>
<dbReference type="EMBL" id="FAXC01000060">
    <property type="protein sequence ID" value="CUV08399.1"/>
    <property type="molecule type" value="Genomic_DNA"/>
</dbReference>
<dbReference type="AlphaFoldDB" id="A0A160VEY8"/>
<dbReference type="NCBIfam" id="TIGR01409">
    <property type="entry name" value="TAT_signal_seq"/>
    <property type="match status" value="1"/>
</dbReference>
<feature type="transmembrane region" description="Helical" evidence="1">
    <location>
        <begin position="12"/>
        <end position="33"/>
    </location>
</feature>
<keyword evidence="1" id="KW-0812">Transmembrane</keyword>
<keyword evidence="1" id="KW-1133">Transmembrane helix</keyword>
<gene>
    <name evidence="2" type="ORF">MGWOODY_Mmi1093</name>
</gene>